<accession>A0A2T7PBX8</accession>
<dbReference type="GO" id="GO:0007188">
    <property type="term" value="P:adenylate cyclase-modulating G protein-coupled receptor signaling pathway"/>
    <property type="evidence" value="ECO:0007669"/>
    <property type="project" value="TreeGrafter"/>
</dbReference>
<protein>
    <recommendedName>
        <fullName evidence="6">G-protein coupled receptors family 2 profile 2 domain-containing protein</fullName>
    </recommendedName>
</protein>
<feature type="region of interest" description="Disordered" evidence="5">
    <location>
        <begin position="632"/>
        <end position="660"/>
    </location>
</feature>
<gene>
    <name evidence="7" type="ORF">C0Q70_10194</name>
</gene>
<feature type="compositionally biased region" description="Polar residues" evidence="5">
    <location>
        <begin position="644"/>
        <end position="660"/>
    </location>
</feature>
<dbReference type="InterPro" id="IPR050332">
    <property type="entry name" value="GPCR_2"/>
</dbReference>
<feature type="domain" description="G-protein coupled receptors family 2 profile 2" evidence="6">
    <location>
        <begin position="285"/>
        <end position="392"/>
    </location>
</feature>
<organism evidence="7 8">
    <name type="scientific">Pomacea canaliculata</name>
    <name type="common">Golden apple snail</name>
    <dbReference type="NCBI Taxonomy" id="400727"/>
    <lineage>
        <taxon>Eukaryota</taxon>
        <taxon>Metazoa</taxon>
        <taxon>Spiralia</taxon>
        <taxon>Lophotrochozoa</taxon>
        <taxon>Mollusca</taxon>
        <taxon>Gastropoda</taxon>
        <taxon>Caenogastropoda</taxon>
        <taxon>Architaenioglossa</taxon>
        <taxon>Ampullarioidea</taxon>
        <taxon>Ampullariidae</taxon>
        <taxon>Pomacea</taxon>
    </lineage>
</organism>
<evidence type="ECO:0000256" key="4">
    <source>
        <dbReference type="ARBA" id="ARBA00023136"/>
    </source>
</evidence>
<dbReference type="PROSITE" id="PS50261">
    <property type="entry name" value="G_PROTEIN_RECEP_F2_4"/>
    <property type="match status" value="1"/>
</dbReference>
<evidence type="ECO:0000256" key="1">
    <source>
        <dbReference type="ARBA" id="ARBA00004141"/>
    </source>
</evidence>
<dbReference type="Proteomes" id="UP000245119">
    <property type="component" value="Linkage Group LG5"/>
</dbReference>
<dbReference type="InterPro" id="IPR000832">
    <property type="entry name" value="GPCR_2_secretin-like"/>
</dbReference>
<evidence type="ECO:0000313" key="7">
    <source>
        <dbReference type="EMBL" id="PVD30919.1"/>
    </source>
</evidence>
<comment type="subcellular location">
    <subcellularLocation>
        <location evidence="1">Membrane</location>
        <topology evidence="1">Multi-pass membrane protein</topology>
    </subcellularLocation>
</comment>
<keyword evidence="2" id="KW-0812">Transmembrane</keyword>
<dbReference type="InterPro" id="IPR017981">
    <property type="entry name" value="GPCR_2-like_7TM"/>
</dbReference>
<evidence type="ECO:0000256" key="3">
    <source>
        <dbReference type="ARBA" id="ARBA00022989"/>
    </source>
</evidence>
<evidence type="ECO:0000259" key="6">
    <source>
        <dbReference type="PROSITE" id="PS50261"/>
    </source>
</evidence>
<sequence length="660" mass="73345">MSANSSSKADVSAYHVYHRCLHAAVARVVQGQAVVPAKCSSPSKSQHSAKVMDLRCLWPAGRRVKASLTLKLLLDEGIDYLFQGGNNTLSVDSKTPMRQKWVVASSEECISRLGPRATLPTGKDEQLQMSAYQLSVCPRAAGHETLLFIATPPGTQSYAGRPRSPTQRFLSPAQRLMDLIPVNTPIGIVDLKAYGKDENQETTLIPMATLSTRGVTRRRHGSFTQNTSVTRHLNTVRSSKTSLEQPAPWRSSVSVCPLSQRSSLLSSSATSDVTEEFNSEFNPCRSLKCHRTRIHKNLFVAISVQIAMRIFLCVDQYIARKTGGEVAGAASGSSGALYDTPVFCEILYSLLEYTKTVKFMWMFVEGLYLHNMIAVAFFSGKPNYVLFYSLGWDASKQDVVEASDAGTSLLTTLVFSQDVQKPDSQTLVPSVVLSIRPQAANAQSSQGAIILLPLLGLTNFVIMLEPVGDDNIQFSVWIFSAHFLTDFEGFFISLIYCFLNGEVQSAVKRHLFPHLSTTYSLDVSSTHWRNTTIKVRSAMTRQLERWRQHRLIHSSSLRRLSRSFSIFTSFTEVANPSQVLFSFLLVVSYYQLHANGQMVCTVEANGDPKNGGGTTNGQVPLLRSYKRRLHMRRSSTRDGVRRQCQASQPLRTETVQEQEI</sequence>
<evidence type="ECO:0000256" key="2">
    <source>
        <dbReference type="ARBA" id="ARBA00022692"/>
    </source>
</evidence>
<dbReference type="Gene3D" id="1.20.1070.10">
    <property type="entry name" value="Rhodopsin 7-helix transmembrane proteins"/>
    <property type="match status" value="2"/>
</dbReference>
<keyword evidence="8" id="KW-1185">Reference proteome</keyword>
<dbReference type="Pfam" id="PF00002">
    <property type="entry name" value="7tm_2"/>
    <property type="match status" value="1"/>
</dbReference>
<evidence type="ECO:0000313" key="8">
    <source>
        <dbReference type="Proteomes" id="UP000245119"/>
    </source>
</evidence>
<dbReference type="STRING" id="400727.A0A2T7PBX8"/>
<dbReference type="EMBL" id="PZQS01000005">
    <property type="protein sequence ID" value="PVD30919.1"/>
    <property type="molecule type" value="Genomic_DNA"/>
</dbReference>
<dbReference type="GO" id="GO:0007166">
    <property type="term" value="P:cell surface receptor signaling pathway"/>
    <property type="evidence" value="ECO:0007669"/>
    <property type="project" value="InterPro"/>
</dbReference>
<dbReference type="PANTHER" id="PTHR45620:SF17">
    <property type="entry name" value="PDF RECEPTOR"/>
    <property type="match status" value="1"/>
</dbReference>
<keyword evidence="3" id="KW-1133">Transmembrane helix</keyword>
<dbReference type="PANTHER" id="PTHR45620">
    <property type="entry name" value="PDF RECEPTOR-LIKE PROTEIN-RELATED"/>
    <property type="match status" value="1"/>
</dbReference>
<reference evidence="7 8" key="1">
    <citation type="submission" date="2018-04" db="EMBL/GenBank/DDBJ databases">
        <title>The genome of golden apple snail Pomacea canaliculata provides insight into stress tolerance and invasive adaptation.</title>
        <authorList>
            <person name="Liu C."/>
            <person name="Liu B."/>
            <person name="Ren Y."/>
            <person name="Zhang Y."/>
            <person name="Wang H."/>
            <person name="Li S."/>
            <person name="Jiang F."/>
            <person name="Yin L."/>
            <person name="Zhang G."/>
            <person name="Qian W."/>
            <person name="Fan W."/>
        </authorList>
    </citation>
    <scope>NUCLEOTIDE SEQUENCE [LARGE SCALE GENOMIC DNA]</scope>
    <source>
        <strain evidence="7">SZHN2017</strain>
        <tissue evidence="7">Muscle</tissue>
    </source>
</reference>
<dbReference type="OrthoDB" id="5967113at2759"/>
<proteinExistence type="predicted"/>
<evidence type="ECO:0000256" key="5">
    <source>
        <dbReference type="SAM" id="MobiDB-lite"/>
    </source>
</evidence>
<dbReference type="AlphaFoldDB" id="A0A2T7PBX8"/>
<comment type="caution">
    <text evidence="7">The sequence shown here is derived from an EMBL/GenBank/DDBJ whole genome shotgun (WGS) entry which is preliminary data.</text>
</comment>
<dbReference type="GO" id="GO:0008528">
    <property type="term" value="F:G protein-coupled peptide receptor activity"/>
    <property type="evidence" value="ECO:0007669"/>
    <property type="project" value="TreeGrafter"/>
</dbReference>
<name>A0A2T7PBX8_POMCA</name>
<dbReference type="GO" id="GO:0005886">
    <property type="term" value="C:plasma membrane"/>
    <property type="evidence" value="ECO:0007669"/>
    <property type="project" value="TreeGrafter"/>
</dbReference>
<keyword evidence="4" id="KW-0472">Membrane</keyword>
<dbReference type="PRINTS" id="PR00249">
    <property type="entry name" value="GPCRSECRETIN"/>
</dbReference>